<comment type="caution">
    <text evidence="2">The sequence shown here is derived from an EMBL/GenBank/DDBJ whole genome shotgun (WGS) entry which is preliminary data.</text>
</comment>
<dbReference type="InterPro" id="IPR056083">
    <property type="entry name" value="DUF7666"/>
</dbReference>
<feature type="domain" description="DUF7666" evidence="1">
    <location>
        <begin position="1"/>
        <end position="92"/>
    </location>
</feature>
<gene>
    <name evidence="2" type="ORF">H8S44_01000</name>
</gene>
<evidence type="ECO:0000313" key="3">
    <source>
        <dbReference type="Proteomes" id="UP000649345"/>
    </source>
</evidence>
<accession>A0A923L9T6</accession>
<dbReference type="RefSeq" id="WP_117497564.1">
    <property type="nucleotide sequence ID" value="NZ_JACOOR010000001.1"/>
</dbReference>
<dbReference type="Proteomes" id="UP000649345">
    <property type="component" value="Unassembled WGS sequence"/>
</dbReference>
<protein>
    <recommendedName>
        <fullName evidence="1">DUF7666 domain-containing protein</fullName>
    </recommendedName>
</protein>
<evidence type="ECO:0000259" key="1">
    <source>
        <dbReference type="Pfam" id="PF24703"/>
    </source>
</evidence>
<name>A0A923L9T6_9FIRM</name>
<dbReference type="AlphaFoldDB" id="A0A923L9T6"/>
<organism evidence="2 3">
    <name type="scientific">Anaerosacchariphilus hominis</name>
    <dbReference type="NCBI Taxonomy" id="2763017"/>
    <lineage>
        <taxon>Bacteria</taxon>
        <taxon>Bacillati</taxon>
        <taxon>Bacillota</taxon>
        <taxon>Clostridia</taxon>
        <taxon>Lachnospirales</taxon>
        <taxon>Lachnospiraceae</taxon>
        <taxon>Anaerosacchariphilus</taxon>
    </lineage>
</organism>
<dbReference type="EMBL" id="JACOOR010000001">
    <property type="protein sequence ID" value="MBC5658363.1"/>
    <property type="molecule type" value="Genomic_DNA"/>
</dbReference>
<evidence type="ECO:0000313" key="2">
    <source>
        <dbReference type="EMBL" id="MBC5658363.1"/>
    </source>
</evidence>
<keyword evidence="3" id="KW-1185">Reference proteome</keyword>
<proteinExistence type="predicted"/>
<sequence length="180" mass="20006">MIAYKGFRPGLICRGYQFVMGLNTTEKANCRENGFHCAENPLDCLSYYSSLEHSEYYIVNAGGDIDEDEHDSKIACTELTVIKRLTKEELFLHGLAYMVDHPRRVWSSHVAANRAMANCGYAVVRGKDPVATGRLGDILAFAKEAPDSEAIVQVAVGRVDGITLMPDVWYGVDLTRRTVN</sequence>
<dbReference type="Pfam" id="PF24703">
    <property type="entry name" value="DUF7666"/>
    <property type="match status" value="1"/>
</dbReference>
<reference evidence="2" key="1">
    <citation type="submission" date="2020-08" db="EMBL/GenBank/DDBJ databases">
        <title>Genome public.</title>
        <authorList>
            <person name="Liu C."/>
            <person name="Sun Q."/>
        </authorList>
    </citation>
    <scope>NUCLEOTIDE SEQUENCE</scope>
    <source>
        <strain evidence="2">NSJ-68</strain>
    </source>
</reference>